<dbReference type="RefSeq" id="WP_049596755.1">
    <property type="nucleotide sequence ID" value="NZ_CPYD01000001.1"/>
</dbReference>
<evidence type="ECO:0000256" key="2">
    <source>
        <dbReference type="ARBA" id="ARBA00022880"/>
    </source>
</evidence>
<dbReference type="Proteomes" id="UP000040578">
    <property type="component" value="Unassembled WGS sequence"/>
</dbReference>
<dbReference type="SUPFAM" id="SSF47598">
    <property type="entry name" value="Ribbon-helix-helix"/>
    <property type="match status" value="1"/>
</dbReference>
<sequence length="176" mass="19766">MKTIEVDEELYRYIASHTQHIGESASDILRRMLKFTAGQPVRTVPAGEVAKTPAAVVPGPRDRVRALRELLLSDEYAEQNKAVNRFMLVLSTLYTLDAAEFAAATESLHGRTRIYFAGDQQTLLQNGTHTKPKHVPGTPYWVITNTNTERKRSMVQHIMLAMQFPPDLTEKVCGTI</sequence>
<dbReference type="Gene3D" id="1.20.1380.10">
    <property type="entry name" value="Replication modulator SeqA, C-terminal DNA-binding domain"/>
    <property type="match status" value="1"/>
</dbReference>
<comment type="subcellular location">
    <subcellularLocation>
        <location evidence="4 5">Cytoplasm</location>
    </subcellularLocation>
</comment>
<dbReference type="GO" id="GO:0043565">
    <property type="term" value="F:sequence-specific DNA binding"/>
    <property type="evidence" value="ECO:0007669"/>
    <property type="project" value="UniProtKB-ARBA"/>
</dbReference>
<evidence type="ECO:0000313" key="11">
    <source>
        <dbReference type="Proteomes" id="UP001167864"/>
    </source>
</evidence>
<feature type="region of interest" description="Interaction with DNA" evidence="4">
    <location>
        <begin position="82"/>
        <end position="83"/>
    </location>
</feature>
<dbReference type="NCBIfam" id="NF008389">
    <property type="entry name" value="PRK11187.1"/>
    <property type="match status" value="1"/>
</dbReference>
<dbReference type="InterPro" id="IPR033761">
    <property type="entry name" value="SeqA_N"/>
</dbReference>
<evidence type="ECO:0000313" key="9">
    <source>
        <dbReference type="EMBL" id="MDN0087852.1"/>
    </source>
</evidence>
<keyword evidence="1 4" id="KW-0963">Cytoplasm</keyword>
<reference evidence="8 10" key="1">
    <citation type="submission" date="2015-03" db="EMBL/GenBank/DDBJ databases">
        <authorList>
            <consortium name="Pathogen Informatics"/>
            <person name="Murphy D."/>
        </authorList>
    </citation>
    <scope>NUCLEOTIDE SEQUENCE [LARGE SCALE GENOMIC DNA]</scope>
    <source>
        <strain evidence="10">type strain: CIP110231</strain>
        <strain evidence="8">Type strain: CIP110231</strain>
    </source>
</reference>
<dbReference type="Pfam" id="PF17206">
    <property type="entry name" value="SeqA_N"/>
    <property type="match status" value="1"/>
</dbReference>
<organism evidence="9 11">
    <name type="scientific">Yersinia nurmii</name>
    <dbReference type="NCBI Taxonomy" id="685706"/>
    <lineage>
        <taxon>Bacteria</taxon>
        <taxon>Pseudomonadati</taxon>
        <taxon>Pseudomonadota</taxon>
        <taxon>Gammaproteobacteria</taxon>
        <taxon>Enterobacterales</taxon>
        <taxon>Yersiniaceae</taxon>
        <taxon>Yersinia</taxon>
    </lineage>
</organism>
<comment type="caution">
    <text evidence="9">The sequence shown here is derived from an EMBL/GenBank/DDBJ whole genome shotgun (WGS) entry which is preliminary data.</text>
</comment>
<feature type="domain" description="Negative modulator of initiation of replication SeqA N-terminal" evidence="7">
    <location>
        <begin position="1"/>
        <end position="36"/>
    </location>
</feature>
<dbReference type="AlphaFoldDB" id="A0AAW7K5J0"/>
<evidence type="ECO:0000256" key="1">
    <source>
        <dbReference type="ARBA" id="ARBA00022490"/>
    </source>
</evidence>
<dbReference type="FunFam" id="1.10.1220.10:FF:000002">
    <property type="entry name" value="Negative modulator of initiation of replication"/>
    <property type="match status" value="1"/>
</dbReference>
<gene>
    <name evidence="4 9" type="primary">seqA</name>
    <name evidence="8" type="ORF">ERS137967_00533</name>
    <name evidence="9" type="ORF">QVN42_10700</name>
</gene>
<dbReference type="HAMAP" id="MF_00908">
    <property type="entry name" value="SeqA"/>
    <property type="match status" value="1"/>
</dbReference>
<dbReference type="InterPro" id="IPR013321">
    <property type="entry name" value="Arc_rbn_hlx_hlx"/>
</dbReference>
<comment type="caution">
    <text evidence="4">Lacks conserved residue(s) required for the propagation of feature annotation.</text>
</comment>
<feature type="domain" description="Replication modulator SeqA C-terminal DNA-binding" evidence="6">
    <location>
        <begin position="66"/>
        <end position="174"/>
    </location>
</feature>
<dbReference type="FunFam" id="1.20.1380.10:FF:000001">
    <property type="entry name" value="Negative modulator of initiation of replication"/>
    <property type="match status" value="1"/>
</dbReference>
<dbReference type="InterPro" id="IPR026577">
    <property type="entry name" value="SeqA_DNA-bd_C"/>
</dbReference>
<evidence type="ECO:0000259" key="7">
    <source>
        <dbReference type="Pfam" id="PF17206"/>
    </source>
</evidence>
<dbReference type="GO" id="GO:0005737">
    <property type="term" value="C:cytoplasm"/>
    <property type="evidence" value="ECO:0007669"/>
    <property type="project" value="UniProtKB-SubCell"/>
</dbReference>
<keyword evidence="3 4" id="KW-0238">DNA-binding</keyword>
<dbReference type="GO" id="GO:0006355">
    <property type="term" value="P:regulation of DNA-templated transcription"/>
    <property type="evidence" value="ECO:0007669"/>
    <property type="project" value="InterPro"/>
</dbReference>
<evidence type="ECO:0000313" key="8">
    <source>
        <dbReference type="EMBL" id="CNE00135.1"/>
    </source>
</evidence>
<protein>
    <recommendedName>
        <fullName evidence="4 5">Negative modulator of initiation of replication</fullName>
    </recommendedName>
</protein>
<comment type="function">
    <text evidence="4 5">Negative regulator of replication initiation, which contributes to regulation of DNA replication and ensures that replication initiation occurs exactly once per chromosome per cell cycle. Binds to pairs of hemimethylated GATC sequences in the oriC region, thus preventing assembly of replication proteins and re-initiation at newly replicated origins. Repression is relieved when the region becomes fully methylated.</text>
</comment>
<dbReference type="SUPFAM" id="SSF82808">
    <property type="entry name" value="Replication modulator SeqA, C-terminal DNA-binding domain"/>
    <property type="match status" value="1"/>
</dbReference>
<dbReference type="EMBL" id="CPYD01000001">
    <property type="protein sequence ID" value="CNE00135.1"/>
    <property type="molecule type" value="Genomic_DNA"/>
</dbReference>
<dbReference type="InterPro" id="IPR005621">
    <property type="entry name" value="SeqA"/>
</dbReference>
<dbReference type="InterPro" id="IPR036835">
    <property type="entry name" value="SeqA_DNA-bd_C_sf"/>
</dbReference>
<dbReference type="GO" id="GO:0032297">
    <property type="term" value="P:negative regulation of DNA-templated DNA replication initiation"/>
    <property type="evidence" value="ECO:0007669"/>
    <property type="project" value="UniProtKB-UniRule"/>
</dbReference>
<dbReference type="Gene3D" id="1.10.1220.10">
    <property type="entry name" value="Met repressor-like"/>
    <property type="match status" value="1"/>
</dbReference>
<comment type="subunit">
    <text evidence="4">Homodimer. Polymerizes to form helical filaments.</text>
</comment>
<evidence type="ECO:0000259" key="6">
    <source>
        <dbReference type="Pfam" id="PF03925"/>
    </source>
</evidence>
<dbReference type="EMBL" id="JAUEHU010000009">
    <property type="protein sequence ID" value="MDN0087852.1"/>
    <property type="molecule type" value="Genomic_DNA"/>
</dbReference>
<dbReference type="PIRSF" id="PIRSF019401">
    <property type="entry name" value="SeqA"/>
    <property type="match status" value="1"/>
</dbReference>
<comment type="similarity">
    <text evidence="4 5">Belongs to the SeqA family.</text>
</comment>
<proteinExistence type="inferred from homology"/>
<feature type="region of interest" description="Interaction with DNA" evidence="4">
    <location>
        <begin position="111"/>
        <end position="115"/>
    </location>
</feature>
<evidence type="ECO:0000256" key="5">
    <source>
        <dbReference type="PIRNR" id="PIRNR019401"/>
    </source>
</evidence>
<evidence type="ECO:0000256" key="3">
    <source>
        <dbReference type="ARBA" id="ARBA00023125"/>
    </source>
</evidence>
<name>A0AAW7K5J0_9GAMM</name>
<evidence type="ECO:0000313" key="10">
    <source>
        <dbReference type="Proteomes" id="UP000040578"/>
    </source>
</evidence>
<dbReference type="Proteomes" id="UP001167864">
    <property type="component" value="Unassembled WGS sequence"/>
</dbReference>
<keyword evidence="2 4" id="KW-0236">DNA replication inhibitor</keyword>
<accession>A0AAW7K5J0</accession>
<keyword evidence="10" id="KW-1185">Reference proteome</keyword>
<dbReference type="InterPro" id="IPR010985">
    <property type="entry name" value="Ribbon_hlx_hlx"/>
</dbReference>
<reference evidence="9" key="2">
    <citation type="submission" date="2023-06" db="EMBL/GenBank/DDBJ databases">
        <authorList>
            <person name="Polev D.E."/>
            <person name="Saitova A.T."/>
            <person name="Bogumilchik E.A."/>
            <person name="Kokorina G.I."/>
            <person name="Voskresenskaia E.A."/>
        </authorList>
    </citation>
    <scope>NUCLEOTIDE SEQUENCE</scope>
    <source>
        <strain evidence="9">2145 StPb PI</strain>
    </source>
</reference>
<evidence type="ECO:0000256" key="4">
    <source>
        <dbReference type="HAMAP-Rule" id="MF_00908"/>
    </source>
</evidence>
<dbReference type="Pfam" id="PF03925">
    <property type="entry name" value="SeqA"/>
    <property type="match status" value="1"/>
</dbReference>